<protein>
    <submittedName>
        <fullName evidence="2">Uncharacterized protein</fullName>
    </submittedName>
</protein>
<comment type="caution">
    <text evidence="2">The sequence shown here is derived from an EMBL/GenBank/DDBJ whole genome shotgun (WGS) entry which is preliminary data.</text>
</comment>
<reference evidence="2 3" key="1">
    <citation type="submission" date="2007-06" db="EMBL/GenBank/DDBJ databases">
        <authorList>
            <person name="Shimkets L."/>
            <person name="Ferriera S."/>
            <person name="Johnson J."/>
            <person name="Kravitz S."/>
            <person name="Beeson K."/>
            <person name="Sutton G."/>
            <person name="Rogers Y.-H."/>
            <person name="Friedman R."/>
            <person name="Frazier M."/>
            <person name="Venter J.C."/>
        </authorList>
    </citation>
    <scope>NUCLEOTIDE SEQUENCE [LARGE SCALE GENOMIC DNA]</scope>
    <source>
        <strain evidence="2 3">SIR-1</strain>
    </source>
</reference>
<dbReference type="Gene3D" id="1.25.40.10">
    <property type="entry name" value="Tetratricopeptide repeat domain"/>
    <property type="match status" value="1"/>
</dbReference>
<feature type="region of interest" description="Disordered" evidence="1">
    <location>
        <begin position="183"/>
        <end position="263"/>
    </location>
</feature>
<dbReference type="InterPro" id="IPR011990">
    <property type="entry name" value="TPR-like_helical_dom_sf"/>
</dbReference>
<evidence type="ECO:0000313" key="3">
    <source>
        <dbReference type="Proteomes" id="UP000005801"/>
    </source>
</evidence>
<dbReference type="OrthoDB" id="10014050at2"/>
<keyword evidence="3" id="KW-1185">Reference proteome</keyword>
<sequence>MSHRDDRTDPSWSEAQLDAFLGPARHQLAADIRRERRTLSPDFAAMIAAARAADLVSDEQLDEVNALAPVVELPVEFDEPASISEADLELFLADARAHIEGDANARRLAPIPPAPMAPQRQDARPFAPSPTDASAPASGSSRRAWLGPALALAAVLAGLVVVGPRVLDAFDAHDASATRLGSEAEYLDTGRGQRGGAHRLTPPAPPARERLEAVDTDTPPVSGDEPGPEPEPEPEPPRPRRGKAKAAKAAAASKPEPAETVRDRVKALDAEAQALWAEGDLEGARQRFRTIVGLAGKGRYAELAYGDLFTLARQRGDRQGERALWSEYLERFPQGRFVEDARAGLCRRSAKDARPTCWRSYLDDYPEGVHAAAAAAAVGDP</sequence>
<organism evidence="2 3">
    <name type="scientific">Plesiocystis pacifica SIR-1</name>
    <dbReference type="NCBI Taxonomy" id="391625"/>
    <lineage>
        <taxon>Bacteria</taxon>
        <taxon>Pseudomonadati</taxon>
        <taxon>Myxococcota</taxon>
        <taxon>Polyangia</taxon>
        <taxon>Nannocystales</taxon>
        <taxon>Nannocystaceae</taxon>
        <taxon>Plesiocystis</taxon>
    </lineage>
</organism>
<proteinExistence type="predicted"/>
<accession>A6GI19</accession>
<feature type="compositionally biased region" description="Low complexity" evidence="1">
    <location>
        <begin position="125"/>
        <end position="141"/>
    </location>
</feature>
<evidence type="ECO:0000256" key="1">
    <source>
        <dbReference type="SAM" id="MobiDB-lite"/>
    </source>
</evidence>
<dbReference type="AlphaFoldDB" id="A6GI19"/>
<dbReference type="EMBL" id="ABCS01000128">
    <property type="protein sequence ID" value="EDM74482.1"/>
    <property type="molecule type" value="Genomic_DNA"/>
</dbReference>
<name>A6GI19_9BACT</name>
<dbReference type="Proteomes" id="UP000005801">
    <property type="component" value="Unassembled WGS sequence"/>
</dbReference>
<dbReference type="STRING" id="391625.PPSIR1_03123"/>
<evidence type="ECO:0000313" key="2">
    <source>
        <dbReference type="EMBL" id="EDM74482.1"/>
    </source>
</evidence>
<dbReference type="RefSeq" id="WP_006976355.1">
    <property type="nucleotide sequence ID" value="NZ_ABCS01000128.1"/>
</dbReference>
<feature type="region of interest" description="Disordered" evidence="1">
    <location>
        <begin position="104"/>
        <end position="141"/>
    </location>
</feature>
<gene>
    <name evidence="2" type="ORF">PPSIR1_03123</name>
</gene>